<evidence type="ECO:0000313" key="1">
    <source>
        <dbReference type="EMBL" id="TCL63173.1"/>
    </source>
</evidence>
<dbReference type="Proteomes" id="UP000295455">
    <property type="component" value="Unassembled WGS sequence"/>
</dbReference>
<sequence length="78" mass="8190">MKLLKKNRGTGQGKGLGVGEGLGKNKGGGYSVGGYCVCAKCGAKVQHEQGIKCTTQKCPDCGHIMVREALLHEKLSKD</sequence>
<evidence type="ECO:0000313" key="2">
    <source>
        <dbReference type="Proteomes" id="UP000295455"/>
    </source>
</evidence>
<evidence type="ECO:0008006" key="3">
    <source>
        <dbReference type="Google" id="ProtNLM"/>
    </source>
</evidence>
<protein>
    <recommendedName>
        <fullName evidence="3">Ferredoxin</fullName>
    </recommendedName>
</protein>
<organism evidence="1 2">
    <name type="scientific">Mariniflexile fucanivorans</name>
    <dbReference type="NCBI Taxonomy" id="264023"/>
    <lineage>
        <taxon>Bacteria</taxon>
        <taxon>Pseudomonadati</taxon>
        <taxon>Bacteroidota</taxon>
        <taxon>Flavobacteriia</taxon>
        <taxon>Flavobacteriales</taxon>
        <taxon>Flavobacteriaceae</taxon>
        <taxon>Mariniflexile</taxon>
    </lineage>
</organism>
<name>A0A4R1RBK6_9FLAO</name>
<proteinExistence type="predicted"/>
<dbReference type="OrthoDB" id="9813995at2"/>
<comment type="caution">
    <text evidence="1">The sequence shown here is derived from an EMBL/GenBank/DDBJ whole genome shotgun (WGS) entry which is preliminary data.</text>
</comment>
<reference evidence="1 2" key="1">
    <citation type="submission" date="2019-03" db="EMBL/GenBank/DDBJ databases">
        <title>Genomic Encyclopedia of Type Strains, Phase IV (KMG-IV): sequencing the most valuable type-strain genomes for metagenomic binning, comparative biology and taxonomic classification.</title>
        <authorList>
            <person name="Goeker M."/>
        </authorList>
    </citation>
    <scope>NUCLEOTIDE SEQUENCE [LARGE SCALE GENOMIC DNA]</scope>
    <source>
        <strain evidence="1 2">DSM 18792</strain>
    </source>
</reference>
<gene>
    <name evidence="1" type="ORF">EV196_110126</name>
</gene>
<dbReference type="EMBL" id="SLUP01000010">
    <property type="protein sequence ID" value="TCL63173.1"/>
    <property type="molecule type" value="Genomic_DNA"/>
</dbReference>
<dbReference type="RefSeq" id="WP_132219224.1">
    <property type="nucleotide sequence ID" value="NZ_OX156936.1"/>
</dbReference>
<keyword evidence="2" id="KW-1185">Reference proteome</keyword>
<dbReference type="AlphaFoldDB" id="A0A4R1RBK6"/>
<accession>A0A4R1RBK6</accession>